<reference evidence="11 12" key="1">
    <citation type="submission" date="2020-07" db="EMBL/GenBank/DDBJ databases">
        <title>Description of Limosilactobacillus balticus sp. nov., Limosilactobacillus agrestis sp. nov., Limosilactobacillus albertensis sp. nov., Limosilactobacillus rudii sp. nov., Limosilactobacillus fastidiosus sp. nov., five novel Limosilactobacillus species isolated from the vertebrate gastrointestinal tract, and proposal of 6 subspecies of Limosilactobacillus reuteri adapted to the gastrointestinal tract of specific vertebrate hosts.</title>
        <authorList>
            <person name="Li F."/>
            <person name="Cheng C."/>
            <person name="Zheng J."/>
            <person name="Quevedo R.M."/>
            <person name="Li J."/>
            <person name="Roos S."/>
            <person name="Gaenzle M.G."/>
            <person name="Walter J."/>
        </authorList>
    </citation>
    <scope>NUCLEOTIDE SEQUENCE [LARGE SCALE GENOMIC DNA]</scope>
    <source>
        <strain evidence="10 11">WF-MA3-C</strain>
        <strain evidence="9 12">WF-MO7-1</strain>
    </source>
</reference>
<evidence type="ECO:0000313" key="11">
    <source>
        <dbReference type="Proteomes" id="UP000518255"/>
    </source>
</evidence>
<dbReference type="Proteomes" id="UP000518255">
    <property type="component" value="Unassembled WGS sequence"/>
</dbReference>
<proteinExistence type="inferred from homology"/>
<protein>
    <recommendedName>
        <fullName evidence="2 8">Site-specific DNA-methyltransferase (adenine-specific)</fullName>
        <ecNumber evidence="2 8">2.1.1.72</ecNumber>
    </recommendedName>
</protein>
<dbReference type="EC" id="2.1.1.72" evidence="2 8"/>
<dbReference type="AlphaFoldDB" id="A0A7W3TZ30"/>
<evidence type="ECO:0000256" key="6">
    <source>
        <dbReference type="ARBA" id="ARBA00047942"/>
    </source>
</evidence>
<keyword evidence="3 8" id="KW-0489">Methyltransferase</keyword>
<feature type="binding site" evidence="7">
    <location>
        <position position="65"/>
    </location>
    <ligand>
        <name>S-adenosyl-L-methionine</name>
        <dbReference type="ChEBI" id="CHEBI:59789"/>
    </ligand>
</feature>
<evidence type="ECO:0000256" key="8">
    <source>
        <dbReference type="RuleBase" id="RU361257"/>
    </source>
</evidence>
<dbReference type="EMBL" id="JACIUY010000048">
    <property type="protein sequence ID" value="MBB1085917.1"/>
    <property type="molecule type" value="Genomic_DNA"/>
</dbReference>
<feature type="binding site" evidence="7">
    <location>
        <position position="20"/>
    </location>
    <ligand>
        <name>S-adenosyl-L-methionine</name>
        <dbReference type="ChEBI" id="CHEBI:59789"/>
    </ligand>
</feature>
<accession>A0A7W3TZ30</accession>
<evidence type="ECO:0000256" key="1">
    <source>
        <dbReference type="ARBA" id="ARBA00006594"/>
    </source>
</evidence>
<dbReference type="SUPFAM" id="SSF53335">
    <property type="entry name" value="S-adenosyl-L-methionine-dependent methyltransferases"/>
    <property type="match status" value="1"/>
</dbReference>
<dbReference type="PROSITE" id="PS00092">
    <property type="entry name" value="N6_MTASE"/>
    <property type="match status" value="1"/>
</dbReference>
<dbReference type="InterPro" id="IPR029063">
    <property type="entry name" value="SAM-dependent_MTases_sf"/>
</dbReference>
<evidence type="ECO:0000256" key="3">
    <source>
        <dbReference type="ARBA" id="ARBA00022603"/>
    </source>
</evidence>
<keyword evidence="4 8" id="KW-0808">Transferase</keyword>
<keyword evidence="12" id="KW-1185">Reference proteome</keyword>
<dbReference type="InterPro" id="IPR012327">
    <property type="entry name" value="MeTrfase_D12"/>
</dbReference>
<dbReference type="InterPro" id="IPR012263">
    <property type="entry name" value="M_m6A_EcoRV"/>
</dbReference>
<keyword evidence="5 8" id="KW-0949">S-adenosyl-L-methionine</keyword>
<gene>
    <name evidence="10" type="ORF">H5R63_03770</name>
    <name evidence="9" type="ORF">H5R64_06485</name>
</gene>
<evidence type="ECO:0000256" key="5">
    <source>
        <dbReference type="ARBA" id="ARBA00022691"/>
    </source>
</evidence>
<feature type="binding site" evidence="7">
    <location>
        <position position="24"/>
    </location>
    <ligand>
        <name>S-adenosyl-L-methionine</name>
        <dbReference type="ChEBI" id="CHEBI:59789"/>
    </ligand>
</feature>
<evidence type="ECO:0000256" key="7">
    <source>
        <dbReference type="PIRSR" id="PIRSR000398-1"/>
    </source>
</evidence>
<comment type="catalytic activity">
    <reaction evidence="6 8">
        <text>a 2'-deoxyadenosine in DNA + S-adenosyl-L-methionine = an N(6)-methyl-2'-deoxyadenosine in DNA + S-adenosyl-L-homocysteine + H(+)</text>
        <dbReference type="Rhea" id="RHEA:15197"/>
        <dbReference type="Rhea" id="RHEA-COMP:12418"/>
        <dbReference type="Rhea" id="RHEA-COMP:12419"/>
        <dbReference type="ChEBI" id="CHEBI:15378"/>
        <dbReference type="ChEBI" id="CHEBI:57856"/>
        <dbReference type="ChEBI" id="CHEBI:59789"/>
        <dbReference type="ChEBI" id="CHEBI:90615"/>
        <dbReference type="ChEBI" id="CHEBI:90616"/>
        <dbReference type="EC" id="2.1.1.72"/>
    </reaction>
</comment>
<dbReference type="GO" id="GO:0009307">
    <property type="term" value="P:DNA restriction-modification system"/>
    <property type="evidence" value="ECO:0007669"/>
    <property type="project" value="InterPro"/>
</dbReference>
<comment type="similarity">
    <text evidence="1 8">Belongs to the N(4)/N(6)-methyltransferase family.</text>
</comment>
<evidence type="ECO:0000256" key="4">
    <source>
        <dbReference type="ARBA" id="ARBA00022679"/>
    </source>
</evidence>
<dbReference type="EMBL" id="JACIUZ010000041">
    <property type="protein sequence ID" value="MBB1063402.1"/>
    <property type="molecule type" value="Genomic_DNA"/>
</dbReference>
<evidence type="ECO:0000256" key="2">
    <source>
        <dbReference type="ARBA" id="ARBA00011900"/>
    </source>
</evidence>
<feature type="binding site" evidence="7">
    <location>
        <position position="196"/>
    </location>
    <ligand>
        <name>S-adenosyl-L-methionine</name>
        <dbReference type="ChEBI" id="CHEBI:59789"/>
    </ligand>
</feature>
<evidence type="ECO:0000313" key="12">
    <source>
        <dbReference type="Proteomes" id="UP000544052"/>
    </source>
</evidence>
<dbReference type="PANTHER" id="PTHR30481">
    <property type="entry name" value="DNA ADENINE METHYLASE"/>
    <property type="match status" value="1"/>
</dbReference>
<dbReference type="PIRSF" id="PIRSF000398">
    <property type="entry name" value="M_m6A_EcoRV"/>
    <property type="match status" value="1"/>
</dbReference>
<sequence>MIGMKKMKMQKQGPTPFIKWVGGKRQLLTELEKYYPQDFHRYFEPFIGGGANLLNFLPKRAVINDFNEELVNAWQVVKEQPEELINLIENHASNDSKEYYLDVRLADRDGRLARMSLVERAARFIYLNKAGFNGLWRVNSKGQNNVPYGAHKTVNVPVDAIRSDHHYLASNDVKILQGDYQAAVAGAKENDFVYFDPPYIPVNQTAAFTSYTKNGFGLAQQEELRDLALKLANRGVKVMLSNSDVPLIEQLYSERQFHIHHVQARRSVNSKGNKRGKVGEVIITTYGEES</sequence>
<name>A0A7W3TZ30_9LACO</name>
<dbReference type="InterPro" id="IPR002052">
    <property type="entry name" value="DNA_methylase_N6_adenine_CS"/>
</dbReference>
<dbReference type="InterPro" id="IPR023095">
    <property type="entry name" value="Ade_MeTrfase_dom_2"/>
</dbReference>
<comment type="caution">
    <text evidence="10">The sequence shown here is derived from an EMBL/GenBank/DDBJ whole genome shotgun (WGS) entry which is preliminary data.</text>
</comment>
<dbReference type="NCBIfam" id="TIGR00571">
    <property type="entry name" value="dam"/>
    <property type="match status" value="1"/>
</dbReference>
<dbReference type="GO" id="GO:0009007">
    <property type="term" value="F:site-specific DNA-methyltransferase (adenine-specific) activity"/>
    <property type="evidence" value="ECO:0007669"/>
    <property type="project" value="UniProtKB-UniRule"/>
</dbReference>
<evidence type="ECO:0000313" key="10">
    <source>
        <dbReference type="EMBL" id="MBB1085917.1"/>
    </source>
</evidence>
<organism evidence="10 11">
    <name type="scientific">Limosilactobacillus fastidiosus</name>
    <dbReference type="NCBI Taxonomy" id="2759855"/>
    <lineage>
        <taxon>Bacteria</taxon>
        <taxon>Bacillati</taxon>
        <taxon>Bacillota</taxon>
        <taxon>Bacilli</taxon>
        <taxon>Lactobacillales</taxon>
        <taxon>Lactobacillaceae</taxon>
        <taxon>Limosilactobacillus</taxon>
    </lineage>
</organism>
<dbReference type="PRINTS" id="PR00505">
    <property type="entry name" value="D12N6MTFRASE"/>
</dbReference>
<dbReference type="GO" id="GO:0032259">
    <property type="term" value="P:methylation"/>
    <property type="evidence" value="ECO:0007669"/>
    <property type="project" value="UniProtKB-KW"/>
</dbReference>
<evidence type="ECO:0000313" key="9">
    <source>
        <dbReference type="EMBL" id="MBB1063402.1"/>
    </source>
</evidence>
<dbReference type="PANTHER" id="PTHR30481:SF3">
    <property type="entry name" value="DNA ADENINE METHYLASE"/>
    <property type="match status" value="1"/>
</dbReference>
<dbReference type="Gene3D" id="1.10.1020.10">
    <property type="entry name" value="Adenine-specific Methyltransferase, Domain 2"/>
    <property type="match status" value="1"/>
</dbReference>
<dbReference type="GO" id="GO:1904047">
    <property type="term" value="F:S-adenosyl-L-methionine binding"/>
    <property type="evidence" value="ECO:0007669"/>
    <property type="project" value="TreeGrafter"/>
</dbReference>
<dbReference type="GO" id="GO:0006298">
    <property type="term" value="P:mismatch repair"/>
    <property type="evidence" value="ECO:0007669"/>
    <property type="project" value="TreeGrafter"/>
</dbReference>
<dbReference type="RefSeq" id="WP_182580817.1">
    <property type="nucleotide sequence ID" value="NZ_JACIUY010000048.1"/>
</dbReference>
<dbReference type="Pfam" id="PF02086">
    <property type="entry name" value="MethyltransfD12"/>
    <property type="match status" value="1"/>
</dbReference>
<dbReference type="Gene3D" id="3.40.50.150">
    <property type="entry name" value="Vaccinia Virus protein VP39"/>
    <property type="match status" value="1"/>
</dbReference>
<dbReference type="Proteomes" id="UP000544052">
    <property type="component" value="Unassembled WGS sequence"/>
</dbReference>
<dbReference type="GO" id="GO:0043565">
    <property type="term" value="F:sequence-specific DNA binding"/>
    <property type="evidence" value="ECO:0007669"/>
    <property type="project" value="TreeGrafter"/>
</dbReference>